<evidence type="ECO:0000313" key="7">
    <source>
        <dbReference type="Proteomes" id="UP001057291"/>
    </source>
</evidence>
<dbReference type="GO" id="GO:0051536">
    <property type="term" value="F:iron-sulfur cluster binding"/>
    <property type="evidence" value="ECO:0007669"/>
    <property type="project" value="UniProtKB-KW"/>
</dbReference>
<evidence type="ECO:0008006" key="8">
    <source>
        <dbReference type="Google" id="ProtNLM"/>
    </source>
</evidence>
<evidence type="ECO:0000313" key="6">
    <source>
        <dbReference type="EMBL" id="GIM46953.1"/>
    </source>
</evidence>
<dbReference type="AlphaFoldDB" id="A0AAV4LGW2"/>
<evidence type="ECO:0000256" key="3">
    <source>
        <dbReference type="ARBA" id="ARBA00022982"/>
    </source>
</evidence>
<protein>
    <recommendedName>
        <fullName evidence="8">Ferredoxin</fullName>
    </recommendedName>
</protein>
<keyword evidence="1" id="KW-0813">Transport</keyword>
<gene>
    <name evidence="6" type="ORF">DNHGIG_25020</name>
</gene>
<dbReference type="InterPro" id="IPR051269">
    <property type="entry name" value="Fe-S_cluster_ET"/>
</dbReference>
<keyword evidence="5" id="KW-0411">Iron-sulfur</keyword>
<keyword evidence="2" id="KW-0479">Metal-binding</keyword>
<evidence type="ECO:0000256" key="1">
    <source>
        <dbReference type="ARBA" id="ARBA00022448"/>
    </source>
</evidence>
<dbReference type="Gene3D" id="3.30.70.20">
    <property type="match status" value="1"/>
</dbReference>
<reference evidence="6" key="1">
    <citation type="journal article" date="2023" name="Int. J. Syst. Evol. Microbiol.">
        <title>Collibacillus ludicampi gen. nov., sp. nov., a new soil bacterium of the family Alicyclobacillaceae.</title>
        <authorList>
            <person name="Jojima T."/>
            <person name="Ioku Y."/>
            <person name="Fukuta Y."/>
            <person name="Shirasaka N."/>
            <person name="Matsumura Y."/>
            <person name="Mori M."/>
        </authorList>
    </citation>
    <scope>NUCLEOTIDE SEQUENCE</scope>
    <source>
        <strain evidence="6">TP075</strain>
    </source>
</reference>
<dbReference type="GO" id="GO:0046872">
    <property type="term" value="F:metal ion binding"/>
    <property type="evidence" value="ECO:0007669"/>
    <property type="project" value="UniProtKB-KW"/>
</dbReference>
<evidence type="ECO:0000256" key="2">
    <source>
        <dbReference type="ARBA" id="ARBA00022723"/>
    </source>
</evidence>
<proteinExistence type="predicted"/>
<name>A0AAV4LGW2_9BACL</name>
<dbReference type="SUPFAM" id="SSF54862">
    <property type="entry name" value="4Fe-4S ferredoxins"/>
    <property type="match status" value="1"/>
</dbReference>
<dbReference type="PANTHER" id="PTHR36923">
    <property type="entry name" value="FERREDOXIN"/>
    <property type="match status" value="1"/>
</dbReference>
<comment type="caution">
    <text evidence="6">The sequence shown here is derived from an EMBL/GenBank/DDBJ whole genome shotgun (WGS) entry which is preliminary data.</text>
</comment>
<keyword evidence="4" id="KW-0408">Iron</keyword>
<dbReference type="PANTHER" id="PTHR36923:SF3">
    <property type="entry name" value="FERREDOXIN"/>
    <property type="match status" value="1"/>
</dbReference>
<organism evidence="6 7">
    <name type="scientific">Collibacillus ludicampi</name>
    <dbReference type="NCBI Taxonomy" id="2771369"/>
    <lineage>
        <taxon>Bacteria</taxon>
        <taxon>Bacillati</taxon>
        <taxon>Bacillota</taxon>
        <taxon>Bacilli</taxon>
        <taxon>Bacillales</taxon>
        <taxon>Alicyclobacillaceae</taxon>
        <taxon>Collibacillus</taxon>
    </lineage>
</organism>
<evidence type="ECO:0000256" key="4">
    <source>
        <dbReference type="ARBA" id="ARBA00023004"/>
    </source>
</evidence>
<evidence type="ECO:0000256" key="5">
    <source>
        <dbReference type="ARBA" id="ARBA00023014"/>
    </source>
</evidence>
<dbReference type="EMBL" id="BOQE01000001">
    <property type="protein sequence ID" value="GIM46953.1"/>
    <property type="molecule type" value="Genomic_DNA"/>
</dbReference>
<dbReference type="Proteomes" id="UP001057291">
    <property type="component" value="Unassembled WGS sequence"/>
</dbReference>
<sequence length="63" mass="7314">MMRVTIHDTCIACRRCYVYYPEVFIRDRNGYAHPKREEVADEWAEMALDAAETCPVGAIDCEE</sequence>
<keyword evidence="7" id="KW-1185">Reference proteome</keyword>
<dbReference type="RefSeq" id="WP_282199987.1">
    <property type="nucleotide sequence ID" value="NZ_BOQE01000001.1"/>
</dbReference>
<dbReference type="Pfam" id="PF13370">
    <property type="entry name" value="Fer4_13"/>
    <property type="match status" value="1"/>
</dbReference>
<keyword evidence="3" id="KW-0249">Electron transport</keyword>
<accession>A0AAV4LGW2</accession>